<dbReference type="AlphaFoldDB" id="A0A1G7CPA6"/>
<dbReference type="RefSeq" id="WP_089956517.1">
    <property type="nucleotide sequence ID" value="NZ_FNAV01000003.1"/>
</dbReference>
<dbReference type="Proteomes" id="UP000198994">
    <property type="component" value="Unassembled WGS sequence"/>
</dbReference>
<proteinExistence type="predicted"/>
<protein>
    <submittedName>
        <fullName evidence="1">Flagellar assembly protein FliH</fullName>
    </submittedName>
</protein>
<dbReference type="STRING" id="282683.SAMN04488105_103268"/>
<keyword evidence="1" id="KW-0282">Flagellum</keyword>
<name>A0A1G7CPA6_9RHOB</name>
<evidence type="ECO:0000313" key="2">
    <source>
        <dbReference type="Proteomes" id="UP000198994"/>
    </source>
</evidence>
<gene>
    <name evidence="1" type="ORF">SAMN04488105_103268</name>
</gene>
<dbReference type="OrthoDB" id="7870971at2"/>
<keyword evidence="1" id="KW-0966">Cell projection</keyword>
<reference evidence="2" key="1">
    <citation type="submission" date="2016-10" db="EMBL/GenBank/DDBJ databases">
        <authorList>
            <person name="Varghese N."/>
            <person name="Submissions S."/>
        </authorList>
    </citation>
    <scope>NUCLEOTIDE SEQUENCE [LARGE SCALE GENOMIC DNA]</scope>
    <source>
        <strain evidence="2">DSM 10146</strain>
    </source>
</reference>
<dbReference type="EMBL" id="FNAV01000003">
    <property type="protein sequence ID" value="SDE41051.1"/>
    <property type="molecule type" value="Genomic_DNA"/>
</dbReference>
<organism evidence="1 2">
    <name type="scientific">Salipiger thiooxidans</name>
    <dbReference type="NCBI Taxonomy" id="282683"/>
    <lineage>
        <taxon>Bacteria</taxon>
        <taxon>Pseudomonadati</taxon>
        <taxon>Pseudomonadota</taxon>
        <taxon>Alphaproteobacteria</taxon>
        <taxon>Rhodobacterales</taxon>
        <taxon>Roseobacteraceae</taxon>
        <taxon>Salipiger</taxon>
    </lineage>
</organism>
<sequence length="201" mass="21609">MTRLAEVLEDFGSAVATPAAPAALHDDGAIEAARLEGFDTGYRAGWDDAIKAQNDDHARIASDFAQNLQDLSFTYHEAYSQVLNGISPLLEDVVGKLLPGTLRDTLGLHISDQLGAMAREIGALEVQIAVAPGNAETVTPLIEQDFGFPLTLVEDDTLTDGQADIRFGETEKQIDLRGLLSDVAQAVQGFVHDNRRKNSHG</sequence>
<keyword evidence="2" id="KW-1185">Reference proteome</keyword>
<accession>A0A1G7CPA6</accession>
<evidence type="ECO:0000313" key="1">
    <source>
        <dbReference type="EMBL" id="SDE41051.1"/>
    </source>
</evidence>
<keyword evidence="1" id="KW-0969">Cilium</keyword>